<dbReference type="SUPFAM" id="SSF57424">
    <property type="entry name" value="LDL receptor-like module"/>
    <property type="match status" value="4"/>
</dbReference>
<dbReference type="SMART" id="SM00494">
    <property type="entry name" value="ChtBD2"/>
    <property type="match status" value="1"/>
</dbReference>
<feature type="region of interest" description="Disordered" evidence="9">
    <location>
        <begin position="525"/>
        <end position="553"/>
    </location>
</feature>
<sequence length="553" mass="60250">MCFLLLLALLSHVSGNVIDLLDVGSLEPLTVNYCNDSALMEQSGLIRATMGQFLGYECSGEFYHCRYQSDGFRTYRKLCKTGLVYDVLGTQNCNYDYNVKSCGIKGGGPIVCNSTSFHCPLSEQCLPLSKRCDGHYDCLSEEDEQNCPLCTADQFACVVSEQCIDIRRRCNGIAECSDGTDESYCEVCGNGLFHCPKSGECIPAYERCDGKRQCPHGEDEMLCKKAQDKRVFTCQSRDQDIPIAQLCDGTPQCKDGSDEMYCETAVDAGHTPLASISFSSNLNPTVGPSEYEEYDETAPEDDKPTFPLLSMVVPPVVKTAPSQTPQPPRAASSANTPWASSGAFRKQQPPEAAPLEPSTLPMPTEQPSATPRPALETTTSPTSAAPPTVSHAVNSERGSGRYQTRPASDIREKVVAAASPAVRPRNENPKLLFAKPPLQERQQKRVETSTQAEIVHEVKISAINPEGTRSVADNTDRDAQILQQLGGQLNSRLSPKLLSKIEKLLSDELGVKSAGETSQGYVTETSALHSRSAPVPSTPLVRRFTQRVQKADE</sequence>
<evidence type="ECO:0000256" key="3">
    <source>
        <dbReference type="ARBA" id="ARBA00022692"/>
    </source>
</evidence>
<dbReference type="SMART" id="SM00192">
    <property type="entry name" value="LDLa"/>
    <property type="match status" value="4"/>
</dbReference>
<dbReference type="PANTHER" id="PTHR24270">
    <property type="entry name" value="LOW-DENSITY LIPOPROTEIN RECEPTOR-RELATED"/>
    <property type="match status" value="1"/>
</dbReference>
<keyword evidence="7 8" id="KW-1015">Disulfide bond</keyword>
<comment type="subcellular location">
    <subcellularLocation>
        <location evidence="2">Endomembrane system</location>
    </subcellularLocation>
    <subcellularLocation>
        <location evidence="1">Membrane</location>
        <topology evidence="1">Single-pass membrane protein</topology>
    </subcellularLocation>
</comment>
<evidence type="ECO:0000313" key="12">
    <source>
        <dbReference type="Proteomes" id="UP000025227"/>
    </source>
</evidence>
<evidence type="ECO:0000256" key="6">
    <source>
        <dbReference type="ARBA" id="ARBA00023136"/>
    </source>
</evidence>
<keyword evidence="6" id="KW-0472">Membrane</keyword>
<dbReference type="InterPro" id="IPR002172">
    <property type="entry name" value="LDrepeatLR_classA_rpt"/>
</dbReference>
<feature type="region of interest" description="Disordered" evidence="9">
    <location>
        <begin position="277"/>
        <end position="409"/>
    </location>
</feature>
<organism evidence="12 13">
    <name type="scientific">Haemonchus contortus</name>
    <name type="common">Barber pole worm</name>
    <dbReference type="NCBI Taxonomy" id="6289"/>
    <lineage>
        <taxon>Eukaryota</taxon>
        <taxon>Metazoa</taxon>
        <taxon>Ecdysozoa</taxon>
        <taxon>Nematoda</taxon>
        <taxon>Chromadorea</taxon>
        <taxon>Rhabditida</taxon>
        <taxon>Rhabditina</taxon>
        <taxon>Rhabditomorpha</taxon>
        <taxon>Strongyloidea</taxon>
        <taxon>Trichostrongylidae</taxon>
        <taxon>Haemonchus</taxon>
    </lineage>
</organism>
<evidence type="ECO:0000259" key="11">
    <source>
        <dbReference type="PROSITE" id="PS50940"/>
    </source>
</evidence>
<dbReference type="WBParaSite" id="HCON_00150070-00001">
    <property type="protein sequence ID" value="HCON_00150070-00001"/>
    <property type="gene ID" value="HCON_00150070"/>
</dbReference>
<feature type="domain" description="Chitin-binding type-2" evidence="11">
    <location>
        <begin position="31"/>
        <end position="104"/>
    </location>
</feature>
<keyword evidence="5" id="KW-1133">Transmembrane helix</keyword>
<keyword evidence="4" id="KW-0677">Repeat</keyword>
<feature type="disulfide bond" evidence="8">
    <location>
        <begin position="170"/>
        <end position="185"/>
    </location>
</feature>
<evidence type="ECO:0000256" key="7">
    <source>
        <dbReference type="ARBA" id="ARBA00023157"/>
    </source>
</evidence>
<keyword evidence="3" id="KW-0812">Transmembrane</keyword>
<feature type="compositionally biased region" description="Low complexity" evidence="9">
    <location>
        <begin position="377"/>
        <end position="388"/>
    </location>
</feature>
<dbReference type="PROSITE" id="PS50068">
    <property type="entry name" value="LDLRA_2"/>
    <property type="match status" value="4"/>
</dbReference>
<evidence type="ECO:0000256" key="10">
    <source>
        <dbReference type="SAM" id="SignalP"/>
    </source>
</evidence>
<dbReference type="Gene3D" id="4.10.400.10">
    <property type="entry name" value="Low-density Lipoprotein Receptor"/>
    <property type="match status" value="4"/>
</dbReference>
<evidence type="ECO:0000256" key="1">
    <source>
        <dbReference type="ARBA" id="ARBA00004167"/>
    </source>
</evidence>
<keyword evidence="12" id="KW-1185">Reference proteome</keyword>
<dbReference type="CDD" id="cd00112">
    <property type="entry name" value="LDLa"/>
    <property type="match status" value="4"/>
</dbReference>
<feature type="disulfide bond" evidence="8">
    <location>
        <begin position="247"/>
        <end position="262"/>
    </location>
</feature>
<feature type="disulfide bond" evidence="8">
    <location>
        <begin position="132"/>
        <end position="147"/>
    </location>
</feature>
<name>A0A7I4YXI7_HAECO</name>
<dbReference type="GO" id="GO:0005886">
    <property type="term" value="C:plasma membrane"/>
    <property type="evidence" value="ECO:0007669"/>
    <property type="project" value="TreeGrafter"/>
</dbReference>
<evidence type="ECO:0000256" key="9">
    <source>
        <dbReference type="SAM" id="MobiDB-lite"/>
    </source>
</evidence>
<dbReference type="OMA" id="YECSGEF"/>
<feature type="compositionally biased region" description="Acidic residues" evidence="9">
    <location>
        <begin position="290"/>
        <end position="299"/>
    </location>
</feature>
<dbReference type="GO" id="GO:0005576">
    <property type="term" value="C:extracellular region"/>
    <property type="evidence" value="ECO:0007669"/>
    <property type="project" value="InterPro"/>
</dbReference>
<proteinExistence type="predicted"/>
<keyword evidence="10" id="KW-0732">Signal</keyword>
<feature type="compositionally biased region" description="Polar residues" evidence="9">
    <location>
        <begin position="277"/>
        <end position="286"/>
    </location>
</feature>
<dbReference type="GO" id="GO:0012505">
    <property type="term" value="C:endomembrane system"/>
    <property type="evidence" value="ECO:0007669"/>
    <property type="project" value="UniProtKB-SubCell"/>
</dbReference>
<dbReference type="PROSITE" id="PS50940">
    <property type="entry name" value="CHIT_BIND_II"/>
    <property type="match status" value="1"/>
</dbReference>
<dbReference type="AlphaFoldDB" id="A0A7I4YXI7"/>
<dbReference type="PRINTS" id="PR00261">
    <property type="entry name" value="LDLRECEPTOR"/>
</dbReference>
<feature type="disulfide bond" evidence="8">
    <location>
        <begin position="208"/>
        <end position="223"/>
    </location>
</feature>
<dbReference type="Proteomes" id="UP000025227">
    <property type="component" value="Unplaced"/>
</dbReference>
<feature type="chain" id="PRO_5029613451" evidence="10">
    <location>
        <begin position="16"/>
        <end position="553"/>
    </location>
</feature>
<dbReference type="InterPro" id="IPR036055">
    <property type="entry name" value="LDL_receptor-like_sf"/>
</dbReference>
<evidence type="ECO:0000256" key="5">
    <source>
        <dbReference type="ARBA" id="ARBA00022989"/>
    </source>
</evidence>
<evidence type="ECO:0000256" key="2">
    <source>
        <dbReference type="ARBA" id="ARBA00004308"/>
    </source>
</evidence>
<dbReference type="GO" id="GO:0016192">
    <property type="term" value="P:vesicle-mediated transport"/>
    <property type="evidence" value="ECO:0007669"/>
    <property type="project" value="UniProtKB-ARBA"/>
</dbReference>
<feature type="compositionally biased region" description="Polar residues" evidence="9">
    <location>
        <begin position="391"/>
        <end position="406"/>
    </location>
</feature>
<dbReference type="PANTHER" id="PTHR24270:SF59">
    <property type="entry name" value="LDL RECEPTOR REPEAT-CONTAINING PROTEIN EGG-1-RELATED"/>
    <property type="match status" value="1"/>
</dbReference>
<dbReference type="InterPro" id="IPR002557">
    <property type="entry name" value="Chitin-bd_dom"/>
</dbReference>
<accession>A0A7I4YXI7</accession>
<evidence type="ECO:0000256" key="4">
    <source>
        <dbReference type="ARBA" id="ARBA00022737"/>
    </source>
</evidence>
<dbReference type="Pfam" id="PF00057">
    <property type="entry name" value="Ldl_recept_a"/>
    <property type="match status" value="4"/>
</dbReference>
<dbReference type="InterPro" id="IPR050685">
    <property type="entry name" value="LDLR"/>
</dbReference>
<dbReference type="OrthoDB" id="2019384at2759"/>
<evidence type="ECO:0000256" key="8">
    <source>
        <dbReference type="PROSITE-ProRule" id="PRU00124"/>
    </source>
</evidence>
<reference evidence="13" key="1">
    <citation type="submission" date="2020-12" db="UniProtKB">
        <authorList>
            <consortium name="WormBaseParasite"/>
        </authorList>
    </citation>
    <scope>IDENTIFICATION</scope>
    <source>
        <strain evidence="13">MHco3</strain>
    </source>
</reference>
<comment type="caution">
    <text evidence="8">Lacks conserved residue(s) required for the propagation of feature annotation.</text>
</comment>
<feature type="signal peptide" evidence="10">
    <location>
        <begin position="1"/>
        <end position="15"/>
    </location>
</feature>
<dbReference type="PROSITE" id="PS01209">
    <property type="entry name" value="LDLRA_1"/>
    <property type="match status" value="1"/>
</dbReference>
<protein>
    <submittedName>
        <fullName evidence="13">Chitin-binding type-2 domain-containing protein</fullName>
    </submittedName>
</protein>
<evidence type="ECO:0000313" key="13">
    <source>
        <dbReference type="WBParaSite" id="HCON_00150070-00001"/>
    </source>
</evidence>
<dbReference type="InterPro" id="IPR023415">
    <property type="entry name" value="LDLR_class-A_CS"/>
</dbReference>
<dbReference type="GO" id="GO:0008061">
    <property type="term" value="F:chitin binding"/>
    <property type="evidence" value="ECO:0007669"/>
    <property type="project" value="InterPro"/>
</dbReference>